<dbReference type="CDD" id="cd01562">
    <property type="entry name" value="Thr-dehyd"/>
    <property type="match status" value="1"/>
</dbReference>
<proteinExistence type="predicted"/>
<dbReference type="EMBL" id="JBHRXI010000016">
    <property type="protein sequence ID" value="MFC3615285.1"/>
    <property type="molecule type" value="Genomic_DNA"/>
</dbReference>
<evidence type="ECO:0000256" key="5">
    <source>
        <dbReference type="ARBA" id="ARBA00022842"/>
    </source>
</evidence>
<accession>A0ABV7TJ27</accession>
<dbReference type="InterPro" id="IPR000634">
    <property type="entry name" value="Ser/Thr_deHydtase_PyrdxlP-BS"/>
</dbReference>
<comment type="cofactor">
    <cofactor evidence="3">
        <name>Mn(2+)</name>
        <dbReference type="ChEBI" id="CHEBI:29035"/>
    </cofactor>
</comment>
<dbReference type="SUPFAM" id="SSF53686">
    <property type="entry name" value="Tryptophan synthase beta subunit-like PLP-dependent enzymes"/>
    <property type="match status" value="1"/>
</dbReference>
<gene>
    <name evidence="8" type="ORF">ACFORG_16100</name>
</gene>
<dbReference type="PANTHER" id="PTHR43050">
    <property type="entry name" value="SERINE / THREONINE RACEMASE FAMILY MEMBER"/>
    <property type="match status" value="1"/>
</dbReference>
<dbReference type="RefSeq" id="WP_386736539.1">
    <property type="nucleotide sequence ID" value="NZ_JBHRXI010000016.1"/>
</dbReference>
<evidence type="ECO:0000313" key="9">
    <source>
        <dbReference type="Proteomes" id="UP001595629"/>
    </source>
</evidence>
<organism evidence="8 9">
    <name type="scientific">Lutimaribacter marinistellae</name>
    <dbReference type="NCBI Taxonomy" id="1820329"/>
    <lineage>
        <taxon>Bacteria</taxon>
        <taxon>Pseudomonadati</taxon>
        <taxon>Pseudomonadota</taxon>
        <taxon>Alphaproteobacteria</taxon>
        <taxon>Rhodobacterales</taxon>
        <taxon>Roseobacteraceae</taxon>
        <taxon>Lutimaribacter</taxon>
    </lineage>
</organism>
<comment type="caution">
    <text evidence="8">The sequence shown here is derived from an EMBL/GenBank/DDBJ whole genome shotgun (WGS) entry which is preliminary data.</text>
</comment>
<evidence type="ECO:0000313" key="8">
    <source>
        <dbReference type="EMBL" id="MFC3615285.1"/>
    </source>
</evidence>
<feature type="domain" description="Tryptophan synthase beta chain-like PALP" evidence="7">
    <location>
        <begin position="22"/>
        <end position="309"/>
    </location>
</feature>
<keyword evidence="9" id="KW-1185">Reference proteome</keyword>
<keyword evidence="6" id="KW-0663">Pyridoxal phosphate</keyword>
<dbReference type="InterPro" id="IPR001926">
    <property type="entry name" value="TrpB-like_PALP"/>
</dbReference>
<comment type="cofactor">
    <cofactor evidence="4">
        <name>Mg(2+)</name>
        <dbReference type="ChEBI" id="CHEBI:18420"/>
    </cofactor>
</comment>
<dbReference type="PANTHER" id="PTHR43050:SF1">
    <property type="entry name" value="SERINE RACEMASE"/>
    <property type="match status" value="1"/>
</dbReference>
<dbReference type="Gene3D" id="3.40.50.1100">
    <property type="match status" value="2"/>
</dbReference>
<evidence type="ECO:0000256" key="1">
    <source>
        <dbReference type="ARBA" id="ARBA00001913"/>
    </source>
</evidence>
<dbReference type="Pfam" id="PF00291">
    <property type="entry name" value="PALP"/>
    <property type="match status" value="1"/>
</dbReference>
<evidence type="ECO:0000256" key="6">
    <source>
        <dbReference type="ARBA" id="ARBA00022898"/>
    </source>
</evidence>
<sequence length="325" mass="33553">MKSYAVSIDDIRAAASALEGVVIRSPLLENPDVNALLGGRLLLKAENLQRTGAFKIRGAYHRMLGLTAEERGRGAVTYSSGNHALGLARAAQILGSSAVIVMPSDAPEAKMAAVRGVGAEIVPYDRDTENSADVVARIMAETGRIEVPPSAHPEVLAGAGTAALEVLEDAGGPLDAVLVPCGGGGLTAATAALMAEAAPATQVFAAEPALFDDTSRSLKEGRRVANPKGRRTICDAIMTPIPGELTFSINRDLLAGGVTATDAEVRQAMRFAYDHFRIVTEPGAAVGIAAILSGQVPIAGRTVATVITGGNIDPVRFAALLENEE</sequence>
<keyword evidence="5" id="KW-0460">Magnesium</keyword>
<evidence type="ECO:0000256" key="4">
    <source>
        <dbReference type="ARBA" id="ARBA00001946"/>
    </source>
</evidence>
<evidence type="ECO:0000256" key="2">
    <source>
        <dbReference type="ARBA" id="ARBA00001933"/>
    </source>
</evidence>
<dbReference type="PROSITE" id="PS00165">
    <property type="entry name" value="DEHYDRATASE_SER_THR"/>
    <property type="match status" value="1"/>
</dbReference>
<evidence type="ECO:0000256" key="3">
    <source>
        <dbReference type="ARBA" id="ARBA00001936"/>
    </source>
</evidence>
<protein>
    <submittedName>
        <fullName evidence="8">Threonine/serine dehydratase</fullName>
    </submittedName>
</protein>
<dbReference type="InterPro" id="IPR036052">
    <property type="entry name" value="TrpB-like_PALP_sf"/>
</dbReference>
<comment type="cofactor">
    <cofactor evidence="1">
        <name>Ca(2+)</name>
        <dbReference type="ChEBI" id="CHEBI:29108"/>
    </cofactor>
</comment>
<dbReference type="Proteomes" id="UP001595629">
    <property type="component" value="Unassembled WGS sequence"/>
</dbReference>
<evidence type="ECO:0000259" key="7">
    <source>
        <dbReference type="Pfam" id="PF00291"/>
    </source>
</evidence>
<comment type="cofactor">
    <cofactor evidence="2">
        <name>pyridoxal 5'-phosphate</name>
        <dbReference type="ChEBI" id="CHEBI:597326"/>
    </cofactor>
</comment>
<name>A0ABV7TJ27_9RHOB</name>
<reference evidence="9" key="1">
    <citation type="journal article" date="2019" name="Int. J. Syst. Evol. Microbiol.">
        <title>The Global Catalogue of Microorganisms (GCM) 10K type strain sequencing project: providing services to taxonomists for standard genome sequencing and annotation.</title>
        <authorList>
            <consortium name="The Broad Institute Genomics Platform"/>
            <consortium name="The Broad Institute Genome Sequencing Center for Infectious Disease"/>
            <person name="Wu L."/>
            <person name="Ma J."/>
        </authorList>
    </citation>
    <scope>NUCLEOTIDE SEQUENCE [LARGE SCALE GENOMIC DNA]</scope>
    <source>
        <strain evidence="9">KCTC 42911</strain>
    </source>
</reference>